<feature type="chain" id="PRO_5043948645" description="Endonuclease" evidence="12">
    <location>
        <begin position="20"/>
        <end position="248"/>
    </location>
</feature>
<dbReference type="SMART" id="SM00477">
    <property type="entry name" value="NUC"/>
    <property type="match status" value="1"/>
</dbReference>
<dbReference type="GO" id="GO:0003676">
    <property type="term" value="F:nucleic acid binding"/>
    <property type="evidence" value="ECO:0007669"/>
    <property type="project" value="InterPro"/>
</dbReference>
<dbReference type="EC" id="3.1.30.-" evidence="10"/>
<accession>A0AAX2LVY8</accession>
<sequence>MKLRHTLGLLCILSLSAHAEILSVHCPLGCPSNPKANDLVFTHIYALSNNPMTKFADWVAYEVNPINYGVSPGRNWNSDPLINESKTLEPSDYTGANSSELEADRGHQAPLASFAGSRYWYEANYLSNITPQDEDLNQGPWKELEDKVRDVASYEDPLYVVTGPLFNSEMNKLPKADEDHVVPFAYFKIVYNRKGAVGFIMAQSTERNDGYCSKTSSIRSIQELTSFELPSLVDNIKLKTELGCNNEH</sequence>
<evidence type="ECO:0000256" key="2">
    <source>
        <dbReference type="ARBA" id="ARBA00010052"/>
    </source>
</evidence>
<evidence type="ECO:0000256" key="10">
    <source>
        <dbReference type="RuleBase" id="RU366055"/>
    </source>
</evidence>
<comment type="similarity">
    <text evidence="2 10">Belongs to the DNA/RNA non-specific endonuclease family.</text>
</comment>
<evidence type="ECO:0000313" key="17">
    <source>
        <dbReference type="Proteomes" id="UP000057088"/>
    </source>
</evidence>
<keyword evidence="7" id="KW-0460">Magnesium</keyword>
<dbReference type="PANTHER" id="PTHR13966:SF5">
    <property type="entry name" value="ENDONUCLEASE G, MITOCHONDRIAL"/>
    <property type="match status" value="1"/>
</dbReference>
<keyword evidence="3 10" id="KW-0540">Nuclease</keyword>
<evidence type="ECO:0000256" key="1">
    <source>
        <dbReference type="ARBA" id="ARBA00001946"/>
    </source>
</evidence>
<protein>
    <recommendedName>
        <fullName evidence="10">Endonuclease</fullName>
        <ecNumber evidence="10">3.1.30.-</ecNumber>
    </recommendedName>
</protein>
<dbReference type="InterPro" id="IPR044929">
    <property type="entry name" value="DNA/RNA_non-sp_Endonuclease_sf"/>
</dbReference>
<dbReference type="InterPro" id="IPR044925">
    <property type="entry name" value="His-Me_finger_sf"/>
</dbReference>
<dbReference type="EMBL" id="CP014034">
    <property type="protein sequence ID" value="AMF93374.1"/>
    <property type="molecule type" value="Genomic_DNA"/>
</dbReference>
<evidence type="ECO:0000256" key="9">
    <source>
        <dbReference type="PIRSR" id="PIRSR640255-2"/>
    </source>
</evidence>
<dbReference type="GO" id="GO:0046872">
    <property type="term" value="F:metal ion binding"/>
    <property type="evidence" value="ECO:0007669"/>
    <property type="project" value="UniProtKB-KW"/>
</dbReference>
<name>A0AAX2LVY8_VIBFL</name>
<dbReference type="Proteomes" id="UP000254626">
    <property type="component" value="Unassembled WGS sequence"/>
</dbReference>
<evidence type="ECO:0000256" key="4">
    <source>
        <dbReference type="ARBA" id="ARBA00022723"/>
    </source>
</evidence>
<dbReference type="PROSITE" id="PS01070">
    <property type="entry name" value="NUCLEASE_NON_SPEC"/>
    <property type="match status" value="1"/>
</dbReference>
<evidence type="ECO:0000259" key="14">
    <source>
        <dbReference type="SMART" id="SM00892"/>
    </source>
</evidence>
<dbReference type="SMART" id="SM00892">
    <property type="entry name" value="Endonuclease_NS"/>
    <property type="match status" value="1"/>
</dbReference>
<dbReference type="InterPro" id="IPR001604">
    <property type="entry name" value="Endo_G_ENPP1-like_dom"/>
</dbReference>
<evidence type="ECO:0000313" key="15">
    <source>
        <dbReference type="EMBL" id="AMF93374.1"/>
    </source>
</evidence>
<feature type="binding site" evidence="9">
    <location>
        <position position="137"/>
    </location>
    <ligand>
        <name>Mg(2+)</name>
        <dbReference type="ChEBI" id="CHEBI:18420"/>
        <note>catalytic</note>
    </ligand>
</feature>
<dbReference type="RefSeq" id="WP_061056076.1">
    <property type="nucleotide sequence ID" value="NZ_CABLBX010000012.1"/>
</dbReference>
<dbReference type="PANTHER" id="PTHR13966">
    <property type="entry name" value="ENDONUCLEASE RELATED"/>
    <property type="match status" value="1"/>
</dbReference>
<feature type="signal peptide" evidence="12">
    <location>
        <begin position="1"/>
        <end position="19"/>
    </location>
</feature>
<dbReference type="GO" id="GO:0004519">
    <property type="term" value="F:endonuclease activity"/>
    <property type="evidence" value="ECO:0007669"/>
    <property type="project" value="UniProtKB-UniRule"/>
</dbReference>
<evidence type="ECO:0000256" key="8">
    <source>
        <dbReference type="PIRSR" id="PIRSR640255-1"/>
    </source>
</evidence>
<dbReference type="InterPro" id="IPR020821">
    <property type="entry name" value="ENPP1-3/EXOG-like_nuc-like"/>
</dbReference>
<dbReference type="Pfam" id="PF01223">
    <property type="entry name" value="Endonuclease_NS"/>
    <property type="match status" value="1"/>
</dbReference>
<evidence type="ECO:0000256" key="3">
    <source>
        <dbReference type="ARBA" id="ARBA00022722"/>
    </source>
</evidence>
<evidence type="ECO:0000259" key="13">
    <source>
        <dbReference type="SMART" id="SM00477"/>
    </source>
</evidence>
<feature type="active site" description="Proton acceptor" evidence="8">
    <location>
        <position position="107"/>
    </location>
</feature>
<dbReference type="GO" id="GO:0016787">
    <property type="term" value="F:hydrolase activity"/>
    <property type="evidence" value="ECO:0007669"/>
    <property type="project" value="UniProtKB-KW"/>
</dbReference>
<evidence type="ECO:0000313" key="16">
    <source>
        <dbReference type="EMBL" id="SUQ27485.1"/>
    </source>
</evidence>
<dbReference type="Gene3D" id="3.40.570.10">
    <property type="entry name" value="Extracellular Endonuclease, subunit A"/>
    <property type="match status" value="1"/>
</dbReference>
<keyword evidence="12" id="KW-0732">Signal</keyword>
<dbReference type="EMBL" id="UHIP01000002">
    <property type="protein sequence ID" value="SUQ27485.1"/>
    <property type="molecule type" value="Genomic_DNA"/>
</dbReference>
<dbReference type="InterPro" id="IPR018524">
    <property type="entry name" value="DNA/RNA_endonuclease_AS"/>
</dbReference>
<evidence type="ECO:0000256" key="5">
    <source>
        <dbReference type="ARBA" id="ARBA00022759"/>
    </source>
</evidence>
<keyword evidence="4 9" id="KW-0479">Metal-binding</keyword>
<dbReference type="KEGG" id="vfl:AL536_03850"/>
<feature type="domain" description="DNA/RNA non-specific endonuclease/pyrophosphatase/phosphodiesterase" evidence="14">
    <location>
        <begin position="41"/>
        <end position="236"/>
    </location>
</feature>
<dbReference type="Proteomes" id="UP000057088">
    <property type="component" value="Chromosome 1"/>
</dbReference>
<organism evidence="16 18">
    <name type="scientific">Vibrio fluvialis</name>
    <dbReference type="NCBI Taxonomy" id="676"/>
    <lineage>
        <taxon>Bacteria</taxon>
        <taxon>Pseudomonadati</taxon>
        <taxon>Pseudomonadota</taxon>
        <taxon>Gammaproteobacteria</taxon>
        <taxon>Vibrionales</taxon>
        <taxon>Vibrionaceae</taxon>
        <taxon>Vibrio</taxon>
    </lineage>
</organism>
<keyword evidence="17" id="KW-1185">Reference proteome</keyword>
<dbReference type="InterPro" id="IPR040255">
    <property type="entry name" value="Non-specific_endonuclease"/>
</dbReference>
<evidence type="ECO:0000256" key="7">
    <source>
        <dbReference type="ARBA" id="ARBA00022842"/>
    </source>
</evidence>
<reference evidence="17" key="1">
    <citation type="submission" date="2015-12" db="EMBL/GenBank/DDBJ databases">
        <title>FDA dAtabase for Regulatory Grade micrObial Sequences (FDA-ARGOS): Supporting development and validation of Infectious Disease Dx tests.</title>
        <authorList>
            <person name="Hoffmann M."/>
            <person name="Allard M."/>
            <person name="Evans P."/>
            <person name="Brown E."/>
            <person name="Tallon L.J."/>
            <person name="Sadzewicz L."/>
            <person name="Sengamalay N."/>
            <person name="Ott S."/>
            <person name="Godinez A."/>
            <person name="Nagaraj S."/>
            <person name="Vyas G."/>
            <person name="Aluvathingal J."/>
            <person name="Nadendla S."/>
            <person name="Geyer C."/>
            <person name="Sichtig H."/>
        </authorList>
    </citation>
    <scope>NUCLEOTIDE SEQUENCE [LARGE SCALE GENOMIC DNA]</scope>
    <source>
        <strain evidence="17">ATCC 33809</strain>
    </source>
</reference>
<proteinExistence type="inferred from homology"/>
<dbReference type="AlphaFoldDB" id="A0AAX2LVY8"/>
<dbReference type="GeneID" id="29384076"/>
<feature type="region of interest" description="Disordered" evidence="11">
    <location>
        <begin position="81"/>
        <end position="102"/>
    </location>
</feature>
<evidence type="ECO:0000256" key="12">
    <source>
        <dbReference type="SAM" id="SignalP"/>
    </source>
</evidence>
<comment type="cofactor">
    <cofactor evidence="1 10">
        <name>Mg(2+)</name>
        <dbReference type="ChEBI" id="CHEBI:18420"/>
    </cofactor>
</comment>
<evidence type="ECO:0000313" key="18">
    <source>
        <dbReference type="Proteomes" id="UP000254626"/>
    </source>
</evidence>
<gene>
    <name evidence="16" type="primary">nucA</name>
    <name evidence="15" type="ORF">AL536_03850</name>
    <name evidence="16" type="ORF">NCTC11327_04360</name>
</gene>
<keyword evidence="6 10" id="KW-0378">Hydrolase</keyword>
<evidence type="ECO:0000256" key="6">
    <source>
        <dbReference type="ARBA" id="ARBA00022801"/>
    </source>
</evidence>
<reference evidence="15" key="2">
    <citation type="submission" date="2018-01" db="EMBL/GenBank/DDBJ databases">
        <title>FDA dAtabase for Regulatory Grade micrObial Sequences (FDA-ARGOS): Supporting development and validation of Infectious Disease Dx tests.</title>
        <authorList>
            <person name="Hoffmann M."/>
            <person name="Allard M."/>
            <person name="Evans P."/>
            <person name="Brown E."/>
            <person name="Tallon L."/>
            <person name="Sadzewicz L."/>
            <person name="Sengamalay N."/>
            <person name="Ott S."/>
            <person name="Godinez A."/>
            <person name="Nagaraj S."/>
            <person name="Vyas G."/>
            <person name="Aluvathingal J."/>
            <person name="Nadendla S."/>
            <person name="Geyer C."/>
            <person name="Sichtig H."/>
        </authorList>
    </citation>
    <scope>NUCLEOTIDE SEQUENCE</scope>
    <source>
        <strain evidence="15">ATCC 33809</strain>
    </source>
</reference>
<evidence type="ECO:0000256" key="11">
    <source>
        <dbReference type="SAM" id="MobiDB-lite"/>
    </source>
</evidence>
<reference evidence="16 18" key="3">
    <citation type="submission" date="2018-06" db="EMBL/GenBank/DDBJ databases">
        <authorList>
            <consortium name="Pathogen Informatics"/>
            <person name="Doyle S."/>
        </authorList>
    </citation>
    <scope>NUCLEOTIDE SEQUENCE [LARGE SCALE GENOMIC DNA]</scope>
    <source>
        <strain evidence="16 18">NCTC11327</strain>
    </source>
</reference>
<keyword evidence="5 10" id="KW-0255">Endonuclease</keyword>
<dbReference type="SUPFAM" id="SSF54060">
    <property type="entry name" value="His-Me finger endonucleases"/>
    <property type="match status" value="1"/>
</dbReference>
<feature type="domain" description="ENPP1-3/EXOG-like endonuclease/phosphodiesterase" evidence="13">
    <location>
        <begin position="42"/>
        <end position="236"/>
    </location>
</feature>